<gene>
    <name evidence="1" type="ORF">ACFPZ3_46655</name>
</gene>
<dbReference type="PANTHER" id="PTHR34613:SF1">
    <property type="entry name" value="SLL6017 PROTEIN"/>
    <property type="match status" value="1"/>
</dbReference>
<dbReference type="RefSeq" id="WP_379520850.1">
    <property type="nucleotide sequence ID" value="NZ_JBHSPA010000063.1"/>
</dbReference>
<dbReference type="PANTHER" id="PTHR34613">
    <property type="entry name" value="SLL0800 PROTEIN"/>
    <property type="match status" value="1"/>
</dbReference>
<dbReference type="EMBL" id="JBHSPA010000063">
    <property type="protein sequence ID" value="MFC5831378.1"/>
    <property type="molecule type" value="Genomic_DNA"/>
</dbReference>
<evidence type="ECO:0000313" key="1">
    <source>
        <dbReference type="EMBL" id="MFC5831378.1"/>
    </source>
</evidence>
<keyword evidence="2" id="KW-1185">Reference proteome</keyword>
<proteinExistence type="predicted"/>
<comment type="caution">
    <text evidence="1">The sequence shown here is derived from an EMBL/GenBank/DDBJ whole genome shotgun (WGS) entry which is preliminary data.</text>
</comment>
<protein>
    <submittedName>
        <fullName evidence="1">Uncharacterized protein</fullName>
    </submittedName>
</protein>
<sequence length="227" mass="25605">MGNRDHPVSSTLGNESNARSPDAEKLYSWLEYIANFRAREKCPACLVVICPNTEVARWAQQEIYTGHPGLILKVLAIHRGNTPVITDVGQARSNIVLAAISAVTQSEHPRFKEIAAAVQEAMKHIDESLAYRYARYINLSLEGDAQAEWNRGMQTMKYPYQGEYSESLLAEGRVEGEARSVLKILDVRGLAVSEEVRKRIMDCREQSLLDVWLQRAIKVQSVEELFD</sequence>
<organism evidence="1 2">
    <name type="scientific">Nonomuraea insulae</name>
    <dbReference type="NCBI Taxonomy" id="1616787"/>
    <lineage>
        <taxon>Bacteria</taxon>
        <taxon>Bacillati</taxon>
        <taxon>Actinomycetota</taxon>
        <taxon>Actinomycetes</taxon>
        <taxon>Streptosporangiales</taxon>
        <taxon>Streptosporangiaceae</taxon>
        <taxon>Nonomuraea</taxon>
    </lineage>
</organism>
<evidence type="ECO:0000313" key="2">
    <source>
        <dbReference type="Proteomes" id="UP001596058"/>
    </source>
</evidence>
<dbReference type="Proteomes" id="UP001596058">
    <property type="component" value="Unassembled WGS sequence"/>
</dbReference>
<name>A0ABW1D3U4_9ACTN</name>
<accession>A0ABW1D3U4</accession>
<reference evidence="2" key="1">
    <citation type="journal article" date="2019" name="Int. J. Syst. Evol. Microbiol.">
        <title>The Global Catalogue of Microorganisms (GCM) 10K type strain sequencing project: providing services to taxonomists for standard genome sequencing and annotation.</title>
        <authorList>
            <consortium name="The Broad Institute Genomics Platform"/>
            <consortium name="The Broad Institute Genome Sequencing Center for Infectious Disease"/>
            <person name="Wu L."/>
            <person name="Ma J."/>
        </authorList>
    </citation>
    <scope>NUCLEOTIDE SEQUENCE [LARGE SCALE GENOMIC DNA]</scope>
    <source>
        <strain evidence="2">CCUG 53903</strain>
    </source>
</reference>